<gene>
    <name evidence="2" type="ORF">SPIL2461_LOCUS3114</name>
</gene>
<name>A0A812KI27_SYMPI</name>
<comment type="caution">
    <text evidence="2">The sequence shown here is derived from an EMBL/GenBank/DDBJ whole genome shotgun (WGS) entry which is preliminary data.</text>
</comment>
<dbReference type="Proteomes" id="UP000649617">
    <property type="component" value="Unassembled WGS sequence"/>
</dbReference>
<keyword evidence="3" id="KW-1185">Reference proteome</keyword>
<evidence type="ECO:0000313" key="2">
    <source>
        <dbReference type="EMBL" id="CAE7224682.1"/>
    </source>
</evidence>
<dbReference type="AlphaFoldDB" id="A0A812KI27"/>
<dbReference type="Pfam" id="PF01145">
    <property type="entry name" value="Band_7"/>
    <property type="match status" value="1"/>
</dbReference>
<sequence>MAALAFCGTLVLGILAVLLFMSITLLQPTEVALKYNWLLQTIGDEVIVTPGLKFVGPFTDLVRYPKTIQTLEYNQVHRDLLDGRTADGLPLILGLAFQYRLMPDRIRDLYFTYENQYGDYEQIFKLTGMHMITELATKFTAYQFFNEKQKIAEDMRLHLNDYFSKHLFATVESLQIQEDDLPEAFTTTILTAATSKQNITRMSKTLAAKIVEFQTARQIAEAQANVTIQQAIGDQHRIMQNGRADAAIIEAYVEAELTAYGKIHTELGLSGEDLINYIWYDTLGGGGVSADARTDKDVEMLVGVNPSAYISH</sequence>
<dbReference type="InterPro" id="IPR001107">
    <property type="entry name" value="Band_7"/>
</dbReference>
<protein>
    <recommendedName>
        <fullName evidence="1">Band 7 domain-containing protein</fullName>
    </recommendedName>
</protein>
<feature type="domain" description="Band 7" evidence="1">
    <location>
        <begin position="27"/>
        <end position="214"/>
    </location>
</feature>
<dbReference type="EMBL" id="CAJNIZ010003669">
    <property type="protein sequence ID" value="CAE7224682.1"/>
    <property type="molecule type" value="Genomic_DNA"/>
</dbReference>
<reference evidence="2" key="1">
    <citation type="submission" date="2021-02" db="EMBL/GenBank/DDBJ databases">
        <authorList>
            <person name="Dougan E. K."/>
            <person name="Rhodes N."/>
            <person name="Thang M."/>
            <person name="Chan C."/>
        </authorList>
    </citation>
    <scope>NUCLEOTIDE SEQUENCE</scope>
</reference>
<evidence type="ECO:0000313" key="3">
    <source>
        <dbReference type="Proteomes" id="UP000649617"/>
    </source>
</evidence>
<dbReference type="OrthoDB" id="190994at2759"/>
<evidence type="ECO:0000259" key="1">
    <source>
        <dbReference type="Pfam" id="PF01145"/>
    </source>
</evidence>
<organism evidence="2 3">
    <name type="scientific">Symbiodinium pilosum</name>
    <name type="common">Dinoflagellate</name>
    <dbReference type="NCBI Taxonomy" id="2952"/>
    <lineage>
        <taxon>Eukaryota</taxon>
        <taxon>Sar</taxon>
        <taxon>Alveolata</taxon>
        <taxon>Dinophyceae</taxon>
        <taxon>Suessiales</taxon>
        <taxon>Symbiodiniaceae</taxon>
        <taxon>Symbiodinium</taxon>
    </lineage>
</organism>
<accession>A0A812KI27</accession>
<proteinExistence type="predicted"/>